<dbReference type="AlphaFoldDB" id="A1BIG6"/>
<evidence type="ECO:0000313" key="1">
    <source>
        <dbReference type="EMBL" id="ABL66193.1"/>
    </source>
</evidence>
<dbReference type="KEGG" id="cph:Cpha266_2190"/>
<keyword evidence="2" id="KW-1185">Reference proteome</keyword>
<protein>
    <submittedName>
        <fullName evidence="1">Uncharacterized protein</fullName>
    </submittedName>
</protein>
<accession>A1BIG6</accession>
<dbReference type="OrthoDB" id="595405at2"/>
<dbReference type="STRING" id="290317.Cpha266_2190"/>
<evidence type="ECO:0000313" key="2">
    <source>
        <dbReference type="Proteomes" id="UP000008701"/>
    </source>
</evidence>
<name>A1BIG6_CHLPD</name>
<dbReference type="EMBL" id="CP000492">
    <property type="protein sequence ID" value="ABL66193.1"/>
    <property type="molecule type" value="Genomic_DNA"/>
</dbReference>
<dbReference type="Proteomes" id="UP000008701">
    <property type="component" value="Chromosome"/>
</dbReference>
<proteinExistence type="predicted"/>
<gene>
    <name evidence="1" type="ordered locus">Cpha266_2190</name>
</gene>
<reference evidence="1 2" key="1">
    <citation type="submission" date="2006-12" db="EMBL/GenBank/DDBJ databases">
        <title>Complete sequence of Chlorobium phaeobacteroides DSM 266.</title>
        <authorList>
            <consortium name="US DOE Joint Genome Institute"/>
            <person name="Copeland A."/>
            <person name="Lucas S."/>
            <person name="Lapidus A."/>
            <person name="Barry K."/>
            <person name="Detter J.C."/>
            <person name="Glavina del Rio T."/>
            <person name="Hammon N."/>
            <person name="Israni S."/>
            <person name="Pitluck S."/>
            <person name="Goltsman E."/>
            <person name="Schmutz J."/>
            <person name="Larimer F."/>
            <person name="Land M."/>
            <person name="Hauser L."/>
            <person name="Mikhailova N."/>
            <person name="Li T."/>
            <person name="Overmann J."/>
            <person name="Bryant D.A."/>
            <person name="Richardson P."/>
        </authorList>
    </citation>
    <scope>NUCLEOTIDE SEQUENCE [LARGE SCALE GENOMIC DNA]</scope>
    <source>
        <strain evidence="1 2">DSM 266</strain>
    </source>
</reference>
<organism evidence="1 2">
    <name type="scientific">Chlorobium phaeobacteroides (strain DSM 266 / SMG 266 / 2430)</name>
    <dbReference type="NCBI Taxonomy" id="290317"/>
    <lineage>
        <taxon>Bacteria</taxon>
        <taxon>Pseudomonadati</taxon>
        <taxon>Chlorobiota</taxon>
        <taxon>Chlorobiia</taxon>
        <taxon>Chlorobiales</taxon>
        <taxon>Chlorobiaceae</taxon>
        <taxon>Chlorobium/Pelodictyon group</taxon>
        <taxon>Chlorobium</taxon>
    </lineage>
</organism>
<sequence>MAVIVYFLFANRFILPNDSHNPCSFRMNKKHFSELHVEDNDGMQQAFKAELMACLLIDRMVNI</sequence>
<dbReference type="HOGENOM" id="CLU_192969_0_0_10"/>